<proteinExistence type="predicted"/>
<reference evidence="2" key="1">
    <citation type="submission" date="2017-10" db="EMBL/GenBank/DDBJ databases">
        <title>Rapid genome shrinkage in a self-fertile nematode reveals novel sperm competition proteins.</title>
        <authorList>
            <person name="Yin D."/>
            <person name="Schwarz E.M."/>
            <person name="Thomas C.G."/>
            <person name="Felde R.L."/>
            <person name="Korf I.F."/>
            <person name="Cutter A.D."/>
            <person name="Schartner C.M."/>
            <person name="Ralston E.J."/>
            <person name="Meyer B.J."/>
            <person name="Haag E.S."/>
        </authorList>
    </citation>
    <scope>NUCLEOTIDE SEQUENCE [LARGE SCALE GENOMIC DNA]</scope>
    <source>
        <strain evidence="2">JU1422</strain>
    </source>
</reference>
<sequence>MAVQPSTVYINMNTETSIISEFPELDISEDHRTSSNQNPHNAHNALAPTRCVPRENEPMVGRSVPNRMALDKIGIHDSQNDKMQTNAGPNGCAPRSVQNPPMLRHRAQECVVSQNIKNVNHVHPSNVTEPARHPVQSHGMVNPGQMMQRMDGYHNTNNLNEEYKHSIHVPLCSSPTMLGLPTAFAPNNYNGIAEILEKATPAAYHRMSEHQNIQQTPQSHMMQRNEGYQDSYYFFPPQAYNYPMHAQLYPSPPIYEHPAVFAPNSYDDIAYWNGQFHHGMSARVTQYGLKTPSEASMEMFASISHRDFDFMHDFSYFTSCDVSPYGIPCISFDEISNLEREHRKKYSKYFISLCFGDSFRYQMQSWLADTKQ</sequence>
<dbReference type="OrthoDB" id="10485210at2759"/>
<dbReference type="AlphaFoldDB" id="A0A2G5SW19"/>
<comment type="caution">
    <text evidence="1">The sequence shown here is derived from an EMBL/GenBank/DDBJ whole genome shotgun (WGS) entry which is preliminary data.</text>
</comment>
<name>A0A2G5SW19_9PELO</name>
<evidence type="ECO:0000313" key="1">
    <source>
        <dbReference type="EMBL" id="PIC19162.1"/>
    </source>
</evidence>
<organism evidence="1 2">
    <name type="scientific">Caenorhabditis nigoni</name>
    <dbReference type="NCBI Taxonomy" id="1611254"/>
    <lineage>
        <taxon>Eukaryota</taxon>
        <taxon>Metazoa</taxon>
        <taxon>Ecdysozoa</taxon>
        <taxon>Nematoda</taxon>
        <taxon>Chromadorea</taxon>
        <taxon>Rhabditida</taxon>
        <taxon>Rhabditina</taxon>
        <taxon>Rhabditomorpha</taxon>
        <taxon>Rhabditoidea</taxon>
        <taxon>Rhabditidae</taxon>
        <taxon>Peloderinae</taxon>
        <taxon>Caenorhabditis</taxon>
    </lineage>
</organism>
<protein>
    <submittedName>
        <fullName evidence="1">Uncharacterized protein</fullName>
    </submittedName>
</protein>
<evidence type="ECO:0000313" key="2">
    <source>
        <dbReference type="Proteomes" id="UP000230233"/>
    </source>
</evidence>
<gene>
    <name evidence="1" type="primary">Cnig_chr_X.g24804</name>
    <name evidence="1" type="ORF">B9Z55_024804</name>
</gene>
<keyword evidence="2" id="KW-1185">Reference proteome</keyword>
<accession>A0A2G5SW19</accession>
<dbReference type="Proteomes" id="UP000230233">
    <property type="component" value="Chromosome X"/>
</dbReference>
<dbReference type="EMBL" id="PDUG01000006">
    <property type="protein sequence ID" value="PIC19162.1"/>
    <property type="molecule type" value="Genomic_DNA"/>
</dbReference>